<dbReference type="SMART" id="SM00867">
    <property type="entry name" value="YceI"/>
    <property type="match status" value="1"/>
</dbReference>
<dbReference type="PANTHER" id="PTHR34406">
    <property type="entry name" value="PROTEIN YCEI"/>
    <property type="match status" value="1"/>
</dbReference>
<dbReference type="Pfam" id="PF04264">
    <property type="entry name" value="YceI"/>
    <property type="match status" value="1"/>
</dbReference>
<feature type="chain" id="PRO_5020274567" description="Lipid/polyisoprenoid-binding YceI-like domain-containing protein" evidence="1">
    <location>
        <begin position="21"/>
        <end position="189"/>
    </location>
</feature>
<dbReference type="InterPro" id="IPR036761">
    <property type="entry name" value="TTHA0802/YceI-like_sf"/>
</dbReference>
<dbReference type="InterPro" id="IPR007372">
    <property type="entry name" value="Lipid/polyisoprenoid-bd_YceI"/>
</dbReference>
<dbReference type="PANTHER" id="PTHR34406:SF1">
    <property type="entry name" value="PROTEIN YCEI"/>
    <property type="match status" value="1"/>
</dbReference>
<evidence type="ECO:0000313" key="4">
    <source>
        <dbReference type="Proteomes" id="UP000290657"/>
    </source>
</evidence>
<comment type="caution">
    <text evidence="3">The sequence shown here is derived from an EMBL/GenBank/DDBJ whole genome shotgun (WGS) entry which is preliminary data.</text>
</comment>
<gene>
    <name evidence="3" type="ORF">CRV04_00785</name>
</gene>
<sequence length="189" mass="21038">MNMKFKIFIAVILTALSLNAQSFKVDTSHTKVGFKVKHLMISNVVGHFEEFNGMFDYDEKKGTLTAFKGEVKVNSIDTSIEKRDNHLRSADFFDAQKFPIMTLEMLSIDGEDMIANLTIKGITKKVEFEFENGGSIVAPNGVKKAGFSLETKINRKDFGLNWNKVLEAGGVVVGDIVRINLEIEGDAIK</sequence>
<feature type="domain" description="Lipid/polyisoprenoid-binding YceI-like" evidence="2">
    <location>
        <begin position="22"/>
        <end position="186"/>
    </location>
</feature>
<evidence type="ECO:0000313" key="3">
    <source>
        <dbReference type="EMBL" id="RXJ60932.1"/>
    </source>
</evidence>
<dbReference type="Gene3D" id="2.40.128.110">
    <property type="entry name" value="Lipid/polyisoprenoid-binding, YceI-like"/>
    <property type="match status" value="1"/>
</dbReference>
<keyword evidence="1" id="KW-0732">Signal</keyword>
<name>A0A4Q0XU40_9BACT</name>
<reference evidence="3 4" key="1">
    <citation type="submission" date="2017-10" db="EMBL/GenBank/DDBJ databases">
        <title>Genomics of the genus Arcobacter.</title>
        <authorList>
            <person name="Perez-Cataluna A."/>
            <person name="Figueras M.J."/>
        </authorList>
    </citation>
    <scope>NUCLEOTIDE SEQUENCE [LARGE SCALE GENOMIC DNA]</scope>
    <source>
        <strain evidence="3 4">CECT 8987</strain>
    </source>
</reference>
<accession>A0A4Q0XU40</accession>
<protein>
    <recommendedName>
        <fullName evidence="2">Lipid/polyisoprenoid-binding YceI-like domain-containing protein</fullName>
    </recommendedName>
</protein>
<organism evidence="3 4">
    <name type="scientific">Candidatus Marinarcus aquaticus</name>
    <dbReference type="NCBI Taxonomy" id="2044504"/>
    <lineage>
        <taxon>Bacteria</taxon>
        <taxon>Pseudomonadati</taxon>
        <taxon>Campylobacterota</taxon>
        <taxon>Epsilonproteobacteria</taxon>
        <taxon>Campylobacterales</taxon>
        <taxon>Arcobacteraceae</taxon>
        <taxon>Candidatus Marinarcus</taxon>
    </lineage>
</organism>
<dbReference type="Proteomes" id="UP000290657">
    <property type="component" value="Unassembled WGS sequence"/>
</dbReference>
<dbReference type="AlphaFoldDB" id="A0A4Q0XU40"/>
<keyword evidence="4" id="KW-1185">Reference proteome</keyword>
<dbReference type="SUPFAM" id="SSF101874">
    <property type="entry name" value="YceI-like"/>
    <property type="match status" value="1"/>
</dbReference>
<proteinExistence type="predicted"/>
<dbReference type="OrthoDB" id="9811006at2"/>
<evidence type="ECO:0000259" key="2">
    <source>
        <dbReference type="SMART" id="SM00867"/>
    </source>
</evidence>
<dbReference type="EMBL" id="PDKN01000001">
    <property type="protein sequence ID" value="RXJ60932.1"/>
    <property type="molecule type" value="Genomic_DNA"/>
</dbReference>
<feature type="signal peptide" evidence="1">
    <location>
        <begin position="1"/>
        <end position="20"/>
    </location>
</feature>
<evidence type="ECO:0000256" key="1">
    <source>
        <dbReference type="SAM" id="SignalP"/>
    </source>
</evidence>